<proteinExistence type="predicted"/>
<keyword evidence="3" id="KW-1185">Reference proteome</keyword>
<evidence type="ECO:0000313" key="2">
    <source>
        <dbReference type="EMBL" id="MDQ0165865.1"/>
    </source>
</evidence>
<gene>
    <name evidence="2" type="ORF">J2S11_001766</name>
</gene>
<evidence type="ECO:0000256" key="1">
    <source>
        <dbReference type="SAM" id="MobiDB-lite"/>
    </source>
</evidence>
<protein>
    <submittedName>
        <fullName evidence="2">Uncharacterized protein</fullName>
    </submittedName>
</protein>
<organism evidence="2 3">
    <name type="scientific">Caldalkalibacillus horti</name>
    <dbReference type="NCBI Taxonomy" id="77523"/>
    <lineage>
        <taxon>Bacteria</taxon>
        <taxon>Bacillati</taxon>
        <taxon>Bacillota</taxon>
        <taxon>Bacilli</taxon>
        <taxon>Bacillales</taxon>
        <taxon>Bacillaceae</taxon>
        <taxon>Caldalkalibacillus</taxon>
    </lineage>
</organism>
<dbReference type="RefSeq" id="WP_307393519.1">
    <property type="nucleotide sequence ID" value="NZ_BAAADK010000032.1"/>
</dbReference>
<feature type="compositionally biased region" description="Polar residues" evidence="1">
    <location>
        <begin position="11"/>
        <end position="29"/>
    </location>
</feature>
<dbReference type="EMBL" id="JAUSTY010000006">
    <property type="protein sequence ID" value="MDQ0165865.1"/>
    <property type="molecule type" value="Genomic_DNA"/>
</dbReference>
<dbReference type="Proteomes" id="UP001235840">
    <property type="component" value="Unassembled WGS sequence"/>
</dbReference>
<name>A0ABT9VXZ4_9BACI</name>
<accession>A0ABT9VXZ4</accession>
<sequence>MKRISRESDNQKAAQKTSRPTPISQKDPTFITLQRTIGNRAVLQFINGLTSEVKTVQLEQGSKTQSYNQRPDVIQRKFTFNIDKENLTVKDAEYVRDKGTKYLSSNKDYKHTTADSVKQDMWLGMNGMHITDFCKRLIEICDQYTELPGMNLLDAHPLTHAEPAEIPMNLILAENFDLFTDSKASIEKLSNELRPYITEFNTLDVSERKVAAFNMWSISTDLIRSMEAFRDLMPLVNVVSGIQKRGQEKEALEILHGKRSGTKLNALWLLFDFAAINEMISEMENEDEIKEAISDAIPWLEIELLKSHMDFLEMPFTPENIVNYIAATMLGNHINLVKISYPEAATEANIEDKTVMMDVLNQNDVAINKELVIHIMQEIGTFKAN</sequence>
<reference evidence="2 3" key="1">
    <citation type="submission" date="2023-07" db="EMBL/GenBank/DDBJ databases">
        <title>Genomic Encyclopedia of Type Strains, Phase IV (KMG-IV): sequencing the most valuable type-strain genomes for metagenomic binning, comparative biology and taxonomic classification.</title>
        <authorList>
            <person name="Goeker M."/>
        </authorList>
    </citation>
    <scope>NUCLEOTIDE SEQUENCE [LARGE SCALE GENOMIC DNA]</scope>
    <source>
        <strain evidence="2 3">DSM 12751</strain>
    </source>
</reference>
<evidence type="ECO:0000313" key="3">
    <source>
        <dbReference type="Proteomes" id="UP001235840"/>
    </source>
</evidence>
<feature type="compositionally biased region" description="Basic and acidic residues" evidence="1">
    <location>
        <begin position="1"/>
        <end position="10"/>
    </location>
</feature>
<feature type="region of interest" description="Disordered" evidence="1">
    <location>
        <begin position="1"/>
        <end position="29"/>
    </location>
</feature>
<comment type="caution">
    <text evidence="2">The sequence shown here is derived from an EMBL/GenBank/DDBJ whole genome shotgun (WGS) entry which is preliminary data.</text>
</comment>